<dbReference type="AlphaFoldDB" id="A0A5B7GAM6"/>
<reference evidence="2 3" key="1">
    <citation type="submission" date="2019-05" db="EMBL/GenBank/DDBJ databases">
        <title>Another draft genome of Portunus trituberculatus and its Hox gene families provides insights of decapod evolution.</title>
        <authorList>
            <person name="Jeong J.-H."/>
            <person name="Song I."/>
            <person name="Kim S."/>
            <person name="Choi T."/>
            <person name="Kim D."/>
            <person name="Ryu S."/>
            <person name="Kim W."/>
        </authorList>
    </citation>
    <scope>NUCLEOTIDE SEQUENCE [LARGE SCALE GENOMIC DNA]</scope>
    <source>
        <tissue evidence="2">Muscle</tissue>
    </source>
</reference>
<evidence type="ECO:0000313" key="2">
    <source>
        <dbReference type="EMBL" id="MPC54546.1"/>
    </source>
</evidence>
<feature type="region of interest" description="Disordered" evidence="1">
    <location>
        <begin position="116"/>
        <end position="152"/>
    </location>
</feature>
<protein>
    <submittedName>
        <fullName evidence="2">Uncharacterized protein</fullName>
    </submittedName>
</protein>
<evidence type="ECO:0000313" key="3">
    <source>
        <dbReference type="Proteomes" id="UP000324222"/>
    </source>
</evidence>
<proteinExistence type="predicted"/>
<organism evidence="2 3">
    <name type="scientific">Portunus trituberculatus</name>
    <name type="common">Swimming crab</name>
    <name type="synonym">Neptunus trituberculatus</name>
    <dbReference type="NCBI Taxonomy" id="210409"/>
    <lineage>
        <taxon>Eukaryota</taxon>
        <taxon>Metazoa</taxon>
        <taxon>Ecdysozoa</taxon>
        <taxon>Arthropoda</taxon>
        <taxon>Crustacea</taxon>
        <taxon>Multicrustacea</taxon>
        <taxon>Malacostraca</taxon>
        <taxon>Eumalacostraca</taxon>
        <taxon>Eucarida</taxon>
        <taxon>Decapoda</taxon>
        <taxon>Pleocyemata</taxon>
        <taxon>Brachyura</taxon>
        <taxon>Eubrachyura</taxon>
        <taxon>Portunoidea</taxon>
        <taxon>Portunidae</taxon>
        <taxon>Portuninae</taxon>
        <taxon>Portunus</taxon>
    </lineage>
</organism>
<keyword evidence="3" id="KW-1185">Reference proteome</keyword>
<name>A0A5B7GAM6_PORTR</name>
<sequence>MPIGAQPRYRDPSSSIYAMLRLLRHLDSLHLPPMWLSRLRVALRYSSVDLEYKLHYICESSYTGHHQFRVQPHHTEPLAASFLSCVDRDSHQAACRAVSPGKEGVHAEAVRAQGAQGKAIEVTEGSPSRRRGGGSGGSAAGLSSGRLRRGQCSPLTTEDHKFVYRFYFFSVQQDGNFSVHVLLTGACVTPEGVLLVGRGSLPAAGEERFSLIIFADHLTAAVVKTQT</sequence>
<accession>A0A5B7GAM6</accession>
<evidence type="ECO:0000256" key="1">
    <source>
        <dbReference type="SAM" id="MobiDB-lite"/>
    </source>
</evidence>
<dbReference type="EMBL" id="VSRR010012440">
    <property type="protein sequence ID" value="MPC54546.1"/>
    <property type="molecule type" value="Genomic_DNA"/>
</dbReference>
<dbReference type="Proteomes" id="UP000324222">
    <property type="component" value="Unassembled WGS sequence"/>
</dbReference>
<comment type="caution">
    <text evidence="2">The sequence shown here is derived from an EMBL/GenBank/DDBJ whole genome shotgun (WGS) entry which is preliminary data.</text>
</comment>
<gene>
    <name evidence="2" type="ORF">E2C01_048467</name>
</gene>